<organism evidence="1 2">
    <name type="scientific">Streptomyces sp. 900105755</name>
    <dbReference type="NCBI Taxonomy" id="3154389"/>
    <lineage>
        <taxon>Bacteria</taxon>
        <taxon>Bacillati</taxon>
        <taxon>Actinomycetota</taxon>
        <taxon>Actinomycetes</taxon>
        <taxon>Kitasatosporales</taxon>
        <taxon>Streptomycetaceae</taxon>
        <taxon>Streptomyces</taxon>
    </lineage>
</organism>
<keyword evidence="1" id="KW-0012">Acyltransferase</keyword>
<reference evidence="1 2" key="1">
    <citation type="submission" date="2024-06" db="EMBL/GenBank/DDBJ databases">
        <title>The Natural Products Discovery Center: Release of the First 8490 Sequenced Strains for Exploring Actinobacteria Biosynthetic Diversity.</title>
        <authorList>
            <person name="Kalkreuter E."/>
            <person name="Kautsar S.A."/>
            <person name="Yang D."/>
            <person name="Bader C.D."/>
            <person name="Teijaro C.N."/>
            <person name="Fluegel L."/>
            <person name="Davis C.M."/>
            <person name="Simpson J.R."/>
            <person name="Lauterbach L."/>
            <person name="Steele A.D."/>
            <person name="Gui C."/>
            <person name="Meng S."/>
            <person name="Li G."/>
            <person name="Viehrig K."/>
            <person name="Ye F."/>
            <person name="Su P."/>
            <person name="Kiefer A.F."/>
            <person name="Nichols A."/>
            <person name="Cepeda A.J."/>
            <person name="Yan W."/>
            <person name="Fan B."/>
            <person name="Jiang Y."/>
            <person name="Adhikari A."/>
            <person name="Zheng C.-J."/>
            <person name="Schuster L."/>
            <person name="Cowan T.M."/>
            <person name="Smanski M.J."/>
            <person name="Chevrette M.G."/>
            <person name="De Carvalho L.P.S."/>
            <person name="Shen B."/>
        </authorList>
    </citation>
    <scope>NUCLEOTIDE SEQUENCE [LARGE SCALE GENOMIC DNA]</scope>
    <source>
        <strain evidence="1 2">NPDC001694</strain>
    </source>
</reference>
<dbReference type="InterPro" id="IPR016181">
    <property type="entry name" value="Acyl_CoA_acyltransferase"/>
</dbReference>
<dbReference type="Gene3D" id="3.40.630.30">
    <property type="match status" value="1"/>
</dbReference>
<dbReference type="EMBL" id="JBEOZM010000002">
    <property type="protein sequence ID" value="MER6266612.1"/>
    <property type="molecule type" value="Genomic_DNA"/>
</dbReference>
<keyword evidence="2" id="KW-1185">Reference proteome</keyword>
<name>A0ABV1T997_9ACTN</name>
<dbReference type="SUPFAM" id="SSF55729">
    <property type="entry name" value="Acyl-CoA N-acyltransferases (Nat)"/>
    <property type="match status" value="1"/>
</dbReference>
<accession>A0ABV1T997</accession>
<evidence type="ECO:0000313" key="2">
    <source>
        <dbReference type="Proteomes" id="UP001490365"/>
    </source>
</evidence>
<sequence>MNIHTAVVPAPPEPVLGTDWTLRPLDEPATVTPQTARTYAVTEAQGGPTLLLRVHRVAHHPLHSCYPYGTHDLALGLVLPDHGPSGPALAAKLLRALVPALFLADPRCRRIVAAPDESDTVTQAALEAGGLIRVTEADLPDASVVLFAAEPPDLADMSTALDDMPH</sequence>
<proteinExistence type="predicted"/>
<dbReference type="GO" id="GO:0016746">
    <property type="term" value="F:acyltransferase activity"/>
    <property type="evidence" value="ECO:0007669"/>
    <property type="project" value="UniProtKB-KW"/>
</dbReference>
<evidence type="ECO:0000313" key="1">
    <source>
        <dbReference type="EMBL" id="MER6266612.1"/>
    </source>
</evidence>
<dbReference type="Proteomes" id="UP001490365">
    <property type="component" value="Unassembled WGS sequence"/>
</dbReference>
<keyword evidence="1" id="KW-0808">Transferase</keyword>
<protein>
    <submittedName>
        <fullName evidence="1">GNAT family N-acetyltransferase</fullName>
        <ecNumber evidence="1">2.3.1.-</ecNumber>
    </submittedName>
</protein>
<dbReference type="Pfam" id="PF13523">
    <property type="entry name" value="Acetyltransf_8"/>
    <property type="match status" value="1"/>
</dbReference>
<comment type="caution">
    <text evidence="1">The sequence shown here is derived from an EMBL/GenBank/DDBJ whole genome shotgun (WGS) entry which is preliminary data.</text>
</comment>
<dbReference type="RefSeq" id="WP_351955293.1">
    <property type="nucleotide sequence ID" value="NZ_JBEOZM010000002.1"/>
</dbReference>
<dbReference type="EC" id="2.3.1.-" evidence="1"/>
<gene>
    <name evidence="1" type="ORF">ABT211_04810</name>
</gene>